<dbReference type="Gene3D" id="3.40.50.1820">
    <property type="entry name" value="alpha/beta hydrolase"/>
    <property type="match status" value="1"/>
</dbReference>
<dbReference type="PANTHER" id="PTHR22946">
    <property type="entry name" value="DIENELACTONE HYDROLASE DOMAIN-CONTAINING PROTEIN-RELATED"/>
    <property type="match status" value="1"/>
</dbReference>
<gene>
    <name evidence="4" type="ORF">SAMN05216276_1003108</name>
</gene>
<dbReference type="GO" id="GO:0052689">
    <property type="term" value="F:carboxylic ester hydrolase activity"/>
    <property type="evidence" value="ECO:0007669"/>
    <property type="project" value="UniProtKB-ARBA"/>
</dbReference>
<dbReference type="SUPFAM" id="SSF53474">
    <property type="entry name" value="alpha/beta-Hydrolases"/>
    <property type="match status" value="1"/>
</dbReference>
<accession>A0A239BEG1</accession>
<evidence type="ECO:0000313" key="5">
    <source>
        <dbReference type="Proteomes" id="UP000198282"/>
    </source>
</evidence>
<proteinExistence type="inferred from homology"/>
<organism evidence="4 5">
    <name type="scientific">Streptosporangium subroseum</name>
    <dbReference type="NCBI Taxonomy" id="106412"/>
    <lineage>
        <taxon>Bacteria</taxon>
        <taxon>Bacillati</taxon>
        <taxon>Actinomycetota</taxon>
        <taxon>Actinomycetes</taxon>
        <taxon>Streptosporangiales</taxon>
        <taxon>Streptosporangiaceae</taxon>
        <taxon>Streptosporangium</taxon>
    </lineage>
</organism>
<dbReference type="InterPro" id="IPR050261">
    <property type="entry name" value="FrsA_esterase"/>
</dbReference>
<dbReference type="OrthoDB" id="5902829at2"/>
<dbReference type="RefSeq" id="WP_089205823.1">
    <property type="nucleotide sequence ID" value="NZ_FZOD01000003.1"/>
</dbReference>
<dbReference type="InterPro" id="IPR029058">
    <property type="entry name" value="AB_hydrolase_fold"/>
</dbReference>
<evidence type="ECO:0000256" key="1">
    <source>
        <dbReference type="ARBA" id="ARBA00008645"/>
    </source>
</evidence>
<dbReference type="Gene3D" id="1.10.10.800">
    <property type="match status" value="1"/>
</dbReference>
<protein>
    <recommendedName>
        <fullName evidence="3">Xaa-Pro dipeptidyl-peptidase-like domain-containing protein</fullName>
    </recommendedName>
</protein>
<sequence>MDRDREDIEFDAEGVTLRGWFYPAAAGGRRAPCVVLAHGWASTKEMYLDDFAAVFAVAGLASVVFDFRGFGSSDAAAGKPRLEIDPWEQIRDYQHAITYAGNRPDVDADRIGLWGTSYSAGHAFAVAAMDRRVKAVVGQTPLISGRRTFEAFVRADIIHPALELLATDRTARARGEAPGMIPVVTNDPTGMAALPTAESYAYFTVAQRDRNPAWRNEVTLRSMEHMYGYEPGPYLPKISPTPLLMVVAPYDRLTPGEWALAAYETAAQPKKLVMLPGGHFSVYTGESFKIASAAARDWFAEHLLAR</sequence>
<evidence type="ECO:0000256" key="2">
    <source>
        <dbReference type="ARBA" id="ARBA00022801"/>
    </source>
</evidence>
<reference evidence="4 5" key="1">
    <citation type="submission" date="2017-06" db="EMBL/GenBank/DDBJ databases">
        <authorList>
            <person name="Kim H.J."/>
            <person name="Triplett B.A."/>
        </authorList>
    </citation>
    <scope>NUCLEOTIDE SEQUENCE [LARGE SCALE GENOMIC DNA]</scope>
    <source>
        <strain evidence="4 5">CGMCC 4.2132</strain>
    </source>
</reference>
<comment type="similarity">
    <text evidence="1">Belongs to the AB hydrolase superfamily.</text>
</comment>
<keyword evidence="5" id="KW-1185">Reference proteome</keyword>
<dbReference type="InterPro" id="IPR000383">
    <property type="entry name" value="Xaa-Pro-like_dom"/>
</dbReference>
<dbReference type="Proteomes" id="UP000198282">
    <property type="component" value="Unassembled WGS sequence"/>
</dbReference>
<name>A0A239BEG1_9ACTN</name>
<feature type="domain" description="Xaa-Pro dipeptidyl-peptidase-like" evidence="3">
    <location>
        <begin position="22"/>
        <end position="280"/>
    </location>
</feature>
<keyword evidence="2" id="KW-0378">Hydrolase</keyword>
<dbReference type="PANTHER" id="PTHR22946:SF9">
    <property type="entry name" value="POLYKETIDE TRANSFERASE AF380"/>
    <property type="match status" value="1"/>
</dbReference>
<evidence type="ECO:0000259" key="3">
    <source>
        <dbReference type="Pfam" id="PF02129"/>
    </source>
</evidence>
<evidence type="ECO:0000313" key="4">
    <source>
        <dbReference type="EMBL" id="SNS05433.1"/>
    </source>
</evidence>
<dbReference type="Pfam" id="PF02129">
    <property type="entry name" value="Peptidase_S15"/>
    <property type="match status" value="1"/>
</dbReference>
<dbReference type="EMBL" id="FZOD01000003">
    <property type="protein sequence ID" value="SNS05433.1"/>
    <property type="molecule type" value="Genomic_DNA"/>
</dbReference>
<dbReference type="AlphaFoldDB" id="A0A239BEG1"/>